<keyword evidence="2" id="KW-1185">Reference proteome</keyword>
<dbReference type="Proteomes" id="UP000240883">
    <property type="component" value="Unassembled WGS sequence"/>
</dbReference>
<dbReference type="EMBL" id="KZ678131">
    <property type="protein sequence ID" value="PSN70575.1"/>
    <property type="molecule type" value="Genomic_DNA"/>
</dbReference>
<dbReference type="AlphaFoldDB" id="A0A2T2NYS6"/>
<sequence>MASTREDKVHAEAGSAKFRATYDMTVRTTNVGGRVKKSVVHRRNSRPRPVSLLNLPSIGIREQNSSTESSPASEPLLRRVFIAQTPGQVWMFTHSGTPMICGNTTTGPWPQIKDKVEAKRRWIVLVIFDNGKDPPTETMLQQAQYFDCPEDAVLPKPHRPSHIRALVRRIEALQELGVTPLSNEMIQTEVQELISYWKISDSIIWNNQHFALHLATAILSDKSFEESLWNLRKINSTLVREAFSAEGGFLLAKHLGCMAGMAISGVLTLGVGAFGFWAGAGVSMVKSDVVHRAVWSQICQISDNHIQVGIDVNFICTFRSWC</sequence>
<organism evidence="1 2">
    <name type="scientific">Corynespora cassiicola Philippines</name>
    <dbReference type="NCBI Taxonomy" id="1448308"/>
    <lineage>
        <taxon>Eukaryota</taxon>
        <taxon>Fungi</taxon>
        <taxon>Dikarya</taxon>
        <taxon>Ascomycota</taxon>
        <taxon>Pezizomycotina</taxon>
        <taxon>Dothideomycetes</taxon>
        <taxon>Pleosporomycetidae</taxon>
        <taxon>Pleosporales</taxon>
        <taxon>Corynesporascaceae</taxon>
        <taxon>Corynespora</taxon>
    </lineage>
</organism>
<proteinExistence type="predicted"/>
<accession>A0A2T2NYS6</accession>
<protein>
    <submittedName>
        <fullName evidence="1">Uncharacterized protein</fullName>
    </submittedName>
</protein>
<evidence type="ECO:0000313" key="1">
    <source>
        <dbReference type="EMBL" id="PSN70575.1"/>
    </source>
</evidence>
<gene>
    <name evidence="1" type="ORF">BS50DRAFT_264240</name>
</gene>
<reference evidence="1 2" key="1">
    <citation type="journal article" date="2018" name="Front. Microbiol.">
        <title>Genome-Wide Analysis of Corynespora cassiicola Leaf Fall Disease Putative Effectors.</title>
        <authorList>
            <person name="Lopez D."/>
            <person name="Ribeiro S."/>
            <person name="Label P."/>
            <person name="Fumanal B."/>
            <person name="Venisse J.S."/>
            <person name="Kohler A."/>
            <person name="de Oliveira R.R."/>
            <person name="Labutti K."/>
            <person name="Lipzen A."/>
            <person name="Lail K."/>
            <person name="Bauer D."/>
            <person name="Ohm R.A."/>
            <person name="Barry K.W."/>
            <person name="Spatafora J."/>
            <person name="Grigoriev I.V."/>
            <person name="Martin F.M."/>
            <person name="Pujade-Renaud V."/>
        </authorList>
    </citation>
    <scope>NUCLEOTIDE SEQUENCE [LARGE SCALE GENOMIC DNA]</scope>
    <source>
        <strain evidence="1 2">Philippines</strain>
    </source>
</reference>
<name>A0A2T2NYS6_CORCC</name>
<evidence type="ECO:0000313" key="2">
    <source>
        <dbReference type="Proteomes" id="UP000240883"/>
    </source>
</evidence>
<dbReference type="OrthoDB" id="10475424at2759"/>